<dbReference type="GO" id="GO:0033263">
    <property type="term" value="C:CORVET complex"/>
    <property type="evidence" value="ECO:0007669"/>
    <property type="project" value="UniProtKB-UniRule"/>
</dbReference>
<comment type="subcellular location">
    <subcellularLocation>
        <location evidence="4">Late endosome membrane</location>
        <topology evidence="4">Peripheral membrane protein</topology>
        <orientation evidence="4">Cytoplasmic side</orientation>
    </subcellularLocation>
    <subcellularLocation>
        <location evidence="4">Lysosome membrane</location>
        <topology evidence="4">Peripheral membrane protein</topology>
        <orientation evidence="4">Cytoplasmic side</orientation>
    </subcellularLocation>
    <text evidence="4">Cytoplasmic, peripheral membrane protein associated with late endosomes/lysosomes.</text>
</comment>
<dbReference type="KEGG" id="spu:594047"/>
<dbReference type="InterPro" id="IPR038132">
    <property type="entry name" value="Vps16_C_sf"/>
</dbReference>
<dbReference type="InterPro" id="IPR016534">
    <property type="entry name" value="VPS16"/>
</dbReference>
<evidence type="ECO:0000259" key="6">
    <source>
        <dbReference type="Pfam" id="PF04841"/>
    </source>
</evidence>
<proteinExistence type="inferred from homology"/>
<dbReference type="PANTHER" id="PTHR12811:SF0">
    <property type="entry name" value="VACUOLAR PROTEIN SORTING-ASSOCIATED PROTEIN 16 HOMOLOG"/>
    <property type="match status" value="1"/>
</dbReference>
<evidence type="ECO:0000313" key="8">
    <source>
        <dbReference type="Proteomes" id="UP000007110"/>
    </source>
</evidence>
<keyword evidence="8" id="KW-1185">Reference proteome</keyword>
<feature type="domain" description="Vps16 C-terminal" evidence="5">
    <location>
        <begin position="514"/>
        <end position="827"/>
    </location>
</feature>
<keyword evidence="4" id="KW-0967">Endosome</keyword>
<evidence type="ECO:0000256" key="2">
    <source>
        <dbReference type="ARBA" id="ARBA00017947"/>
    </source>
</evidence>
<comment type="function">
    <text evidence="4">Plays a role in vesicle-mediated protein trafficking to lysosomal compartments including the endocytic membrane transport and autophagic pathways. Believed to act as a core component of the putative HOPS and CORVET endosomal tethering complexes.</text>
</comment>
<evidence type="ECO:0000313" key="7">
    <source>
        <dbReference type="EnsemblMetazoa" id="XP_030828522"/>
    </source>
</evidence>
<dbReference type="GO" id="GO:0016197">
    <property type="term" value="P:endosomal transport"/>
    <property type="evidence" value="ECO:0000318"/>
    <property type="project" value="GO_Central"/>
</dbReference>
<comment type="similarity">
    <text evidence="1 4">Belongs to the VPS16 family.</text>
</comment>
<reference evidence="8" key="1">
    <citation type="submission" date="2015-02" db="EMBL/GenBank/DDBJ databases">
        <title>Genome sequencing for Strongylocentrotus purpuratus.</title>
        <authorList>
            <person name="Murali S."/>
            <person name="Liu Y."/>
            <person name="Vee V."/>
            <person name="English A."/>
            <person name="Wang M."/>
            <person name="Skinner E."/>
            <person name="Han Y."/>
            <person name="Muzny D.M."/>
            <person name="Worley K.C."/>
            <person name="Gibbs R.A."/>
        </authorList>
    </citation>
    <scope>NUCLEOTIDE SEQUENCE</scope>
</reference>
<comment type="subunit">
    <text evidence="3">Core component of at least two putative endosomal tethering complexes, the homotypic fusion and vacuole protein sorting (HOPS) complex and the class C core vacuole/endosome tethering (CORVET) complex. Their common core is composed of the class C Vps proteins VPS11, VPS16, VPS18 and VPS33A, which in HOPS further associates with VPS39 and VPS41 and in CORVET with VPS8 and TGFBRAP1. Interacts with RAB5C. Interacts with STX17, MON1B. Associates with adapter protein complex 3 (AP-3) and clathrin:AP-3 complexes.</text>
</comment>
<sequence>MAHVTGDWNPLGDVFYRKVELYSMDRLWQEVADLRKFKVAVAPFGGPIALMRDSNKITQVRGSSHIVIFIFSAAGKEISRINWDSGNVIHIGWSLSEDLLCIQDDGTVLVYNIFGKYQRNFNMGQESRESKVIESKVFHNTSYGGTGVAVLTGTYRIYVVNDVHNPASRKMMEVPGLDAPPSSWCVIGGDRQNHILLARDKRLYKLDRSDMQQEILETKTKEVNAFIEMAVSFDNRFLALFSDTGLLWIGSSDLQKTYCEFDTSSQMRPRQLVWCGTGAVVGYWENLLLVIGPQKDWIKYNMDTDAVLIPENDSLHILQTHTHELLQRVPGVVEDIFKIGSMAPGAMLYEACREFQKESQKADEYIRMIKDQLSLAVEQCIEAAGAEYEPNSQKLLLRAASFGKCFGTNVNADKFVNMCKLLRVLNAVRDYQIGIPLTYDQLKKLTLTVLMDRLILRRQWALAQQISQYLKLPESEGESRILGHWACYKVEQKHIPDELIAQSIKEKLGDTPGIAYSEIAKKASECGRTQLAVKLLEYEPRAAEQVPLLMTMRDSRTSLRKAIESGDTDLVYMVLLQLKEDLPRGEFLMMLRNHPQAQDLFLQLCREQHPNLLLDLYNQNDNFQELANTAVRDSLTEKNLQKRLDQLNAAQDNYKKAANEFSMKATEEEIKLLGYQQRMQEQYKEQFLYLSLHDTVHKLVAKNLGKMAEQLRKEFKFPDKRFWWLKIDALAGAGEWIELERFAKSKKSPIGYEPFVELCMKHHNKYEANKYAAKVAPEHRVKMYIRMGTLDEAAELAFQQKSEEDLNLVLRQCAGNRQLSAKINTMKQQLGKK</sequence>
<dbReference type="FunFam" id="1.10.150.780:FF:000001">
    <property type="entry name" value="Vacuolar protein sorting-associated protein 16 homolog"/>
    <property type="match status" value="1"/>
</dbReference>
<dbReference type="GO" id="GO:0030897">
    <property type="term" value="C:HOPS complex"/>
    <property type="evidence" value="ECO:0000318"/>
    <property type="project" value="GO_Central"/>
</dbReference>
<dbReference type="GO" id="GO:0005765">
    <property type="term" value="C:lysosomal membrane"/>
    <property type="evidence" value="ECO:0007669"/>
    <property type="project" value="UniProtKB-SubCell"/>
</dbReference>
<dbReference type="RefSeq" id="XP_030828522.1">
    <property type="nucleotide sequence ID" value="XM_030972662.1"/>
</dbReference>
<evidence type="ECO:0000256" key="1">
    <source>
        <dbReference type="ARBA" id="ARBA00009250"/>
    </source>
</evidence>
<keyword evidence="4" id="KW-0472">Membrane</keyword>
<dbReference type="OMA" id="WCGDDCL"/>
<reference evidence="7" key="2">
    <citation type="submission" date="2021-01" db="UniProtKB">
        <authorList>
            <consortium name="EnsemblMetazoa"/>
        </authorList>
    </citation>
    <scope>IDENTIFICATION</scope>
</reference>
<dbReference type="Proteomes" id="UP000007110">
    <property type="component" value="Unassembled WGS sequence"/>
</dbReference>
<dbReference type="GeneID" id="594047"/>
<dbReference type="InterPro" id="IPR006925">
    <property type="entry name" value="Vps16_C"/>
</dbReference>
<dbReference type="Pfam" id="PF04840">
    <property type="entry name" value="Vps16_C"/>
    <property type="match status" value="1"/>
</dbReference>
<protein>
    <recommendedName>
        <fullName evidence="2 4">Vacuolar protein sorting-associated protein 16 homolog</fullName>
    </recommendedName>
</protein>
<dbReference type="EnsemblMetazoa" id="XM_030972662">
    <property type="protein sequence ID" value="XP_030828522"/>
    <property type="gene ID" value="LOC594047"/>
</dbReference>
<dbReference type="GO" id="GO:0042144">
    <property type="term" value="P:vacuole fusion, non-autophagic"/>
    <property type="evidence" value="ECO:0000318"/>
    <property type="project" value="GO_Central"/>
</dbReference>
<keyword evidence="4" id="KW-0653">Protein transport</keyword>
<dbReference type="PANTHER" id="PTHR12811">
    <property type="entry name" value="VACUOLAR PROTEIN SORTING VPS16"/>
    <property type="match status" value="1"/>
</dbReference>
<feature type="domain" description="Vps16 N-terminal" evidence="6">
    <location>
        <begin position="5"/>
        <end position="416"/>
    </location>
</feature>
<evidence type="ECO:0000256" key="3">
    <source>
        <dbReference type="ARBA" id="ARBA00061859"/>
    </source>
</evidence>
<dbReference type="CTD" id="64601"/>
<evidence type="ECO:0000256" key="4">
    <source>
        <dbReference type="PIRNR" id="PIRNR007949"/>
    </source>
</evidence>
<dbReference type="GO" id="GO:0005768">
    <property type="term" value="C:endosome"/>
    <property type="evidence" value="ECO:0000318"/>
    <property type="project" value="GO_Central"/>
</dbReference>
<dbReference type="GO" id="GO:0031902">
    <property type="term" value="C:late endosome membrane"/>
    <property type="evidence" value="ECO:0007669"/>
    <property type="project" value="UniProtKB-SubCell"/>
</dbReference>
<dbReference type="AlphaFoldDB" id="A0A7M7MZQ0"/>
<dbReference type="GO" id="GO:0006886">
    <property type="term" value="P:intracellular protein transport"/>
    <property type="evidence" value="ECO:0007669"/>
    <property type="project" value="InterPro"/>
</dbReference>
<dbReference type="GO" id="GO:0003779">
    <property type="term" value="F:actin binding"/>
    <property type="evidence" value="ECO:0000318"/>
    <property type="project" value="GO_Central"/>
</dbReference>
<name>A0A7M7MZQ0_STRPU</name>
<keyword evidence="4" id="KW-0813">Transport</keyword>
<evidence type="ECO:0000259" key="5">
    <source>
        <dbReference type="Pfam" id="PF04840"/>
    </source>
</evidence>
<dbReference type="Gene3D" id="1.10.150.780">
    <property type="entry name" value="Vps16, C-terminal region"/>
    <property type="match status" value="1"/>
</dbReference>
<dbReference type="PIRSF" id="PIRSF007949">
    <property type="entry name" value="VPS16"/>
    <property type="match status" value="1"/>
</dbReference>
<organism evidence="7 8">
    <name type="scientific">Strongylocentrotus purpuratus</name>
    <name type="common">Purple sea urchin</name>
    <dbReference type="NCBI Taxonomy" id="7668"/>
    <lineage>
        <taxon>Eukaryota</taxon>
        <taxon>Metazoa</taxon>
        <taxon>Echinodermata</taxon>
        <taxon>Eleutherozoa</taxon>
        <taxon>Echinozoa</taxon>
        <taxon>Echinoidea</taxon>
        <taxon>Euechinoidea</taxon>
        <taxon>Echinacea</taxon>
        <taxon>Camarodonta</taxon>
        <taxon>Echinidea</taxon>
        <taxon>Strongylocentrotidae</taxon>
        <taxon>Strongylocentrotus</taxon>
    </lineage>
</organism>
<accession>A0A7M7MZQ0</accession>
<dbReference type="Pfam" id="PF04841">
    <property type="entry name" value="Vps16_N"/>
    <property type="match status" value="1"/>
</dbReference>
<dbReference type="SUPFAM" id="SSF50978">
    <property type="entry name" value="WD40 repeat-like"/>
    <property type="match status" value="1"/>
</dbReference>
<keyword evidence="4" id="KW-0458">Lysosome</keyword>
<dbReference type="InterPro" id="IPR036322">
    <property type="entry name" value="WD40_repeat_dom_sf"/>
</dbReference>
<dbReference type="InParanoid" id="A0A7M7MZQ0"/>
<dbReference type="OrthoDB" id="1792at2759"/>
<dbReference type="InterPro" id="IPR006926">
    <property type="entry name" value="Vps16_N"/>
</dbReference>